<dbReference type="EMBL" id="JAUDCK010000029">
    <property type="protein sequence ID" value="MDM8196297.1"/>
    <property type="molecule type" value="Genomic_DNA"/>
</dbReference>
<comment type="caution">
    <text evidence="1">The sequence shown here is derived from an EMBL/GenBank/DDBJ whole genome shotgun (WGS) entry which is preliminary data.</text>
</comment>
<reference evidence="1 2" key="2">
    <citation type="submission" date="2023-06" db="EMBL/GenBank/DDBJ databases">
        <authorList>
            <person name="Zeman M."/>
            <person name="Kubasova T."/>
            <person name="Jahodarova E."/>
            <person name="Nykrynova M."/>
            <person name="Rychlik I."/>
        </authorList>
    </citation>
    <scope>NUCLEOTIDE SEQUENCE [LARGE SCALE GENOMIC DNA]</scope>
    <source>
        <strain evidence="1 2">ET341</strain>
    </source>
</reference>
<dbReference type="RefSeq" id="WP_087305081.1">
    <property type="nucleotide sequence ID" value="NZ_JAUDCK010000029.1"/>
</dbReference>
<sequence>MKQIDPYSYQCGVIDCFNEMVKAGIKNIALAHPCTTKEERDSYIPFVETITNQYQTYYYLDDNPLITDLFPYSLNRKTYNIIFYKEKKYIEEYIALKEHKRQSIINQQYSQLRTEIAYEFGHLLSYSDQTIEQYINMNNEKENDEGEVSYDH</sequence>
<name>A0ABT7UJH1_9FIRM</name>
<accession>A0ABT7UJH1</accession>
<evidence type="ECO:0000313" key="1">
    <source>
        <dbReference type="EMBL" id="MDM8196297.1"/>
    </source>
</evidence>
<gene>
    <name evidence="1" type="ORF">QUV98_08220</name>
</gene>
<evidence type="ECO:0000313" key="2">
    <source>
        <dbReference type="Proteomes" id="UP001529275"/>
    </source>
</evidence>
<protein>
    <submittedName>
        <fullName evidence="1">Uncharacterized protein</fullName>
    </submittedName>
</protein>
<reference evidence="2" key="1">
    <citation type="submission" date="2023-06" db="EMBL/GenBank/DDBJ databases">
        <title>Identification and characterization of horizontal gene transfer across gut microbiota members of farm animals based on homology search.</title>
        <authorList>
            <person name="Zeman M."/>
            <person name="Kubasova T."/>
            <person name="Jahodarova E."/>
            <person name="Nykrynova M."/>
            <person name="Rychlik I."/>
        </authorList>
    </citation>
    <scope>NUCLEOTIDE SEQUENCE [LARGE SCALE GENOMIC DNA]</scope>
    <source>
        <strain evidence="2">ET341</strain>
    </source>
</reference>
<proteinExistence type="predicted"/>
<keyword evidence="2" id="KW-1185">Reference proteome</keyword>
<organism evidence="1 2">
    <name type="scientific">Massilimicrobiota timonensis</name>
    <dbReference type="NCBI Taxonomy" id="1776392"/>
    <lineage>
        <taxon>Bacteria</taxon>
        <taxon>Bacillati</taxon>
        <taxon>Bacillota</taxon>
        <taxon>Erysipelotrichia</taxon>
        <taxon>Erysipelotrichales</taxon>
        <taxon>Erysipelotrichaceae</taxon>
        <taxon>Massilimicrobiota</taxon>
    </lineage>
</organism>
<dbReference type="Proteomes" id="UP001529275">
    <property type="component" value="Unassembled WGS sequence"/>
</dbReference>